<protein>
    <submittedName>
        <fullName evidence="1">Uncharacterized protein</fullName>
    </submittedName>
</protein>
<proteinExistence type="predicted"/>
<sequence>MAEYEPMTIETGAAIGAFIQELHIRGAGGKPVDEETLALRMLAATHASPDYDYTMVRSLNPSDAPVTAAADGGDRFDKLAAMLMGDVKPAATQAAEGNVPKAPPVVVFPSYTNQDVSNNYATLMDATATCQLYANLMQVAQKPEGFNITSEAGLAYNFQAKMAFDAMMGPMAGYYSFGSGLSQTYNDTIPKNQVHAHLLGKLFDGFSFDADTKTKLDAPLSNFVAGLKNIHSQGNPTNTFDFMLRLNLVPRINVTGSDSDPIYVYQPTTYLIYMKIDANTFYQSTSKSGGEDRITFKFSITTTKCELNSRRFEQNRATFDQLFMELTQNNMRTYSELLNTQIKSKESNPGGK</sequence>
<gene>
    <name evidence="1" type="ORF">E0Z10_g10889</name>
</gene>
<comment type="caution">
    <text evidence="1">The sequence shown here is derived from an EMBL/GenBank/DDBJ whole genome shotgun (WGS) entry which is preliminary data.</text>
</comment>
<dbReference type="AlphaFoldDB" id="A0A4Z0Y0R3"/>
<dbReference type="EMBL" id="SKBN01000509">
    <property type="protein sequence ID" value="TGJ76417.1"/>
    <property type="molecule type" value="Genomic_DNA"/>
</dbReference>
<keyword evidence="2" id="KW-1185">Reference proteome</keyword>
<organism evidence="1 2">
    <name type="scientific">Xylaria hypoxylon</name>
    <dbReference type="NCBI Taxonomy" id="37992"/>
    <lineage>
        <taxon>Eukaryota</taxon>
        <taxon>Fungi</taxon>
        <taxon>Dikarya</taxon>
        <taxon>Ascomycota</taxon>
        <taxon>Pezizomycotina</taxon>
        <taxon>Sordariomycetes</taxon>
        <taxon>Xylariomycetidae</taxon>
        <taxon>Xylariales</taxon>
        <taxon>Xylariaceae</taxon>
        <taxon>Xylaria</taxon>
    </lineage>
</organism>
<reference evidence="1 2" key="1">
    <citation type="submission" date="2019-03" db="EMBL/GenBank/DDBJ databases">
        <title>Draft genome sequence of Xylaria hypoxylon DSM 108379, a ubiquitous saprotrophic-parasitic fungi on hardwood.</title>
        <authorList>
            <person name="Buettner E."/>
            <person name="Leonhardt S."/>
            <person name="Gebauer A.M."/>
            <person name="Liers C."/>
            <person name="Hofrichter M."/>
            <person name="Kellner H."/>
        </authorList>
    </citation>
    <scope>NUCLEOTIDE SEQUENCE [LARGE SCALE GENOMIC DNA]</scope>
    <source>
        <strain evidence="1 2">DSM 108379</strain>
    </source>
</reference>
<dbReference type="OrthoDB" id="4879928at2759"/>
<accession>A0A4Z0Y0R3</accession>
<name>A0A4Z0Y0R3_9PEZI</name>
<evidence type="ECO:0000313" key="2">
    <source>
        <dbReference type="Proteomes" id="UP000297716"/>
    </source>
</evidence>
<dbReference type="Proteomes" id="UP000297716">
    <property type="component" value="Unassembled WGS sequence"/>
</dbReference>
<evidence type="ECO:0000313" key="1">
    <source>
        <dbReference type="EMBL" id="TGJ76417.1"/>
    </source>
</evidence>